<dbReference type="RefSeq" id="WP_120745001.1">
    <property type="nucleotide sequence ID" value="NZ_RBDX01000007.1"/>
</dbReference>
<accession>A0A3A9W917</accession>
<gene>
    <name evidence="2" type="ORF">D7319_11175</name>
</gene>
<sequence length="163" mass="18117">MSRDADDKRKQCTKCQKLKPLADFPLRTTRGVKRPSPRCADCLREIDRERQQRYRAENAEQTRETDREAKRRASALRAGVSPERAEELRAGSCGICGRSPEEGCQLYADPGTGAVLGVLCHTCLRGLAMLGGTQERVRAALAFIQSGTDLRDEIDPQAVTQDR</sequence>
<reference evidence="2 3" key="1">
    <citation type="submission" date="2018-09" db="EMBL/GenBank/DDBJ databases">
        <title>Streptomyces sp. nov. DS1-2, an endophytic actinomycete isolated from roots of Dendrobium scabrilingue.</title>
        <authorList>
            <person name="Kuncharoen N."/>
            <person name="Kudo T."/>
            <person name="Ohkuma M."/>
            <person name="Yuki M."/>
            <person name="Tanasupawat S."/>
        </authorList>
    </citation>
    <scope>NUCLEOTIDE SEQUENCE [LARGE SCALE GENOMIC DNA]</scope>
    <source>
        <strain evidence="2 3">AZ1-7</strain>
    </source>
</reference>
<dbReference type="InterPro" id="IPR038563">
    <property type="entry name" value="Endonuclease_7_sf"/>
</dbReference>
<dbReference type="Gene3D" id="3.40.1800.10">
    <property type="entry name" value="His-Me finger endonucleases"/>
    <property type="match status" value="1"/>
</dbReference>
<evidence type="ECO:0008006" key="4">
    <source>
        <dbReference type="Google" id="ProtNLM"/>
    </source>
</evidence>
<name>A0A3A9W917_9ACTN</name>
<protein>
    <recommendedName>
        <fullName evidence="4">Recombination endonuclease VII</fullName>
    </recommendedName>
</protein>
<proteinExistence type="predicted"/>
<evidence type="ECO:0000313" key="3">
    <source>
        <dbReference type="Proteomes" id="UP000275024"/>
    </source>
</evidence>
<dbReference type="EMBL" id="RBDX01000007">
    <property type="protein sequence ID" value="RKN09618.1"/>
    <property type="molecule type" value="Genomic_DNA"/>
</dbReference>
<dbReference type="AlphaFoldDB" id="A0A3A9W917"/>
<evidence type="ECO:0000256" key="1">
    <source>
        <dbReference type="SAM" id="MobiDB-lite"/>
    </source>
</evidence>
<evidence type="ECO:0000313" key="2">
    <source>
        <dbReference type="EMBL" id="RKN09618.1"/>
    </source>
</evidence>
<organism evidence="2 3">
    <name type="scientific">Streptomyces radicis</name>
    <dbReference type="NCBI Taxonomy" id="1750517"/>
    <lineage>
        <taxon>Bacteria</taxon>
        <taxon>Bacillati</taxon>
        <taxon>Actinomycetota</taxon>
        <taxon>Actinomycetes</taxon>
        <taxon>Kitasatosporales</taxon>
        <taxon>Streptomycetaceae</taxon>
        <taxon>Streptomyces</taxon>
    </lineage>
</organism>
<feature type="region of interest" description="Disordered" evidence="1">
    <location>
        <begin position="53"/>
        <end position="82"/>
    </location>
</feature>
<comment type="caution">
    <text evidence="2">The sequence shown here is derived from an EMBL/GenBank/DDBJ whole genome shotgun (WGS) entry which is preliminary data.</text>
</comment>
<dbReference type="Proteomes" id="UP000275024">
    <property type="component" value="Unassembled WGS sequence"/>
</dbReference>
<feature type="compositionally biased region" description="Basic and acidic residues" evidence="1">
    <location>
        <begin position="53"/>
        <end position="71"/>
    </location>
</feature>